<dbReference type="Gene3D" id="1.20.120.1490">
    <property type="match status" value="1"/>
</dbReference>
<feature type="region of interest" description="Disordered" evidence="1">
    <location>
        <begin position="203"/>
        <end position="226"/>
    </location>
</feature>
<feature type="region of interest" description="Disordered" evidence="1">
    <location>
        <begin position="13"/>
        <end position="38"/>
    </location>
</feature>
<evidence type="ECO:0000313" key="4">
    <source>
        <dbReference type="Proteomes" id="UP000006177"/>
    </source>
</evidence>
<dbReference type="AlphaFoldDB" id="J9ZC01"/>
<organism evidence="3 4">
    <name type="scientific">Leptospirillum ferriphilum (strain ML-04)</name>
    <dbReference type="NCBI Taxonomy" id="1048260"/>
    <lineage>
        <taxon>Bacteria</taxon>
        <taxon>Pseudomonadati</taxon>
        <taxon>Nitrospirota</taxon>
        <taxon>Nitrospiria</taxon>
        <taxon>Nitrospirales</taxon>
        <taxon>Nitrospiraceae</taxon>
        <taxon>Leptospirillum</taxon>
    </lineage>
</organism>
<name>J9ZC01_LEPFM</name>
<feature type="compositionally biased region" description="Polar residues" evidence="1">
    <location>
        <begin position="216"/>
        <end position="226"/>
    </location>
</feature>
<proteinExistence type="predicted"/>
<evidence type="ECO:0008006" key="5">
    <source>
        <dbReference type="Google" id="ProtNLM"/>
    </source>
</evidence>
<dbReference type="Proteomes" id="UP000006177">
    <property type="component" value="Chromosome"/>
</dbReference>
<dbReference type="STRING" id="1048260.LFML04_1885"/>
<keyword evidence="2" id="KW-0472">Membrane</keyword>
<evidence type="ECO:0000256" key="2">
    <source>
        <dbReference type="SAM" id="Phobius"/>
    </source>
</evidence>
<sequence length="226" mass="24415">MGFDLSAFFQESGRADGRTGSGSALGSLRNTPDRKEVASVRHRERIKMNQKSFATTGKPLAGYLLGGLLAGLLLFGGGIFSGSSASAGELDPVQNSVISTDLFLSWIGNQQKPLGLTPDQVRELRDIRVDFKLKSQDLGREMGRIAGSLSQEVGTYPIPLDKVKPSIRRLSDLRGELTLSAISSLARVQGILNKSQWEKARTSWSTHLAASRSKDSAPSSRTPDKK</sequence>
<dbReference type="KEGG" id="lfi:LFML04_1885"/>
<protein>
    <recommendedName>
        <fullName evidence="5">Periplasmic heavy metal sensor</fullName>
    </recommendedName>
</protein>
<accession>J9ZC01</accession>
<feature type="transmembrane region" description="Helical" evidence="2">
    <location>
        <begin position="60"/>
        <end position="80"/>
    </location>
</feature>
<evidence type="ECO:0000256" key="1">
    <source>
        <dbReference type="SAM" id="MobiDB-lite"/>
    </source>
</evidence>
<keyword evidence="2" id="KW-0812">Transmembrane</keyword>
<dbReference type="HOGENOM" id="CLU_106664_0_0_0"/>
<feature type="compositionally biased region" description="Polar residues" evidence="1">
    <location>
        <begin position="21"/>
        <end position="30"/>
    </location>
</feature>
<gene>
    <name evidence="3" type="ordered locus">LFML04_1885</name>
</gene>
<evidence type="ECO:0000313" key="3">
    <source>
        <dbReference type="EMBL" id="AFS54085.1"/>
    </source>
</evidence>
<dbReference type="PATRIC" id="fig|1048260.3.peg.2045"/>
<dbReference type="EMBL" id="CP002919">
    <property type="protein sequence ID" value="AFS54085.1"/>
    <property type="molecule type" value="Genomic_DNA"/>
</dbReference>
<keyword evidence="2" id="KW-1133">Transmembrane helix</keyword>
<reference evidence="3 4" key="1">
    <citation type="journal article" date="2011" name="J. Microbiol.">
        <title>Complete genome of Leptospirillum ferriphilum ML-04 provides insight into its physiology and environmental adaptation.</title>
        <authorList>
            <person name="Mi S."/>
            <person name="Song J."/>
            <person name="Lin J."/>
            <person name="Che Y."/>
            <person name="Zheng H."/>
            <person name="Lin J."/>
        </authorList>
    </citation>
    <scope>NUCLEOTIDE SEQUENCE [LARGE SCALE GENOMIC DNA]</scope>
    <source>
        <strain evidence="3 4">ML-04</strain>
    </source>
</reference>